<dbReference type="EMBL" id="JANATA010000001">
    <property type="protein sequence ID" value="MCP3427657.1"/>
    <property type="molecule type" value="Genomic_DNA"/>
</dbReference>
<keyword evidence="6 9" id="KW-0769">Symport</keyword>
<keyword evidence="9" id="KW-0997">Cell inner membrane</keyword>
<feature type="transmembrane region" description="Helical" evidence="9">
    <location>
        <begin position="220"/>
        <end position="239"/>
    </location>
</feature>
<reference evidence="10" key="1">
    <citation type="submission" date="2022-07" db="EMBL/GenBank/DDBJ databases">
        <title>Characterization of the Novel Bacterium Alteromonas immobilis LMIT006 and Alteromonas gregis LMIT007.</title>
        <authorList>
            <person name="Lin X."/>
        </authorList>
    </citation>
    <scope>NUCLEOTIDE SEQUENCE</scope>
    <source>
        <strain evidence="10">LMIT007</strain>
    </source>
</reference>
<evidence type="ECO:0000313" key="11">
    <source>
        <dbReference type="Proteomes" id="UP001165413"/>
    </source>
</evidence>
<evidence type="ECO:0000256" key="1">
    <source>
        <dbReference type="ARBA" id="ARBA00004651"/>
    </source>
</evidence>
<dbReference type="AlphaFoldDB" id="A0AA42BLJ7"/>
<dbReference type="PANTHER" id="PTHR30330:SF1">
    <property type="entry name" value="AMINO-ACID CARRIER PROTEIN ALST"/>
    <property type="match status" value="1"/>
</dbReference>
<feature type="transmembrane region" description="Helical" evidence="9">
    <location>
        <begin position="400"/>
        <end position="418"/>
    </location>
</feature>
<keyword evidence="8 9" id="KW-0472">Membrane</keyword>
<evidence type="ECO:0000256" key="8">
    <source>
        <dbReference type="ARBA" id="ARBA00023136"/>
    </source>
</evidence>
<comment type="similarity">
    <text evidence="2 9">Belongs to the alanine or glycine:cation symporter (AGCS) (TC 2.A.25) family.</text>
</comment>
<keyword evidence="7 9" id="KW-1133">Transmembrane helix</keyword>
<dbReference type="Proteomes" id="UP001165413">
    <property type="component" value="Unassembled WGS sequence"/>
</dbReference>
<dbReference type="Pfam" id="PF01235">
    <property type="entry name" value="Na_Ala_symp"/>
    <property type="match status" value="1"/>
</dbReference>
<dbReference type="NCBIfam" id="TIGR00835">
    <property type="entry name" value="agcS"/>
    <property type="match status" value="1"/>
</dbReference>
<feature type="transmembrane region" description="Helical" evidence="9">
    <location>
        <begin position="360"/>
        <end position="379"/>
    </location>
</feature>
<comment type="caution">
    <text evidence="10">The sequence shown here is derived from an EMBL/GenBank/DDBJ whole genome shotgun (WGS) entry which is preliminary data.</text>
</comment>
<dbReference type="Gene3D" id="1.20.1740.10">
    <property type="entry name" value="Amino acid/polyamine transporter I"/>
    <property type="match status" value="1"/>
</dbReference>
<sequence>MIDTLLSGLDHLVVSTIGFINNILWGEGKVLIYLLLIGGIFFTVRLGFLQVKYFRHMFSIMRNSTASDKAGISSFQALCTSLSARVGTGNLAGVAVAISLGGAGAIFWMWVIAFLGMATGYAESVLGQLYKVKDSNGEYRGGPAYYIQQGLKKRWLAVLFSLCLFMGYGFIFSAVQANTITDALNNAYGIDTLYSGLVIIILAALIVVGGLRAIANFAQWIVPFMGVSYVLIALVITVINIDMLPTVLSDIVLQAFGLQEAVAGTFGAAIANGVQRGLYSNEAGSGSVPHAAASATPYPNHPASQGFVQMLGVFVDTMVLCTATAFIILLAGGSAGEQMEGIRLTQSAMEFHLGDMGSDFVAAAIALFAFTSVVANYAYGESNLHMFKLDNKVGRSLYTLGYLLMILWGSMAALPKVWAAADMALGLMTVINMFAILWMTPTIVALTKDYVKRLENKSDMTYREGDCIIQGETETGIWDTQGDVGSSHK</sequence>
<protein>
    <submittedName>
        <fullName evidence="10">Alanine:cation symporter family protein</fullName>
    </submittedName>
</protein>
<keyword evidence="5 9" id="KW-0812">Transmembrane</keyword>
<evidence type="ECO:0000256" key="6">
    <source>
        <dbReference type="ARBA" id="ARBA00022847"/>
    </source>
</evidence>
<feature type="transmembrane region" description="Helical" evidence="9">
    <location>
        <begin position="424"/>
        <end position="447"/>
    </location>
</feature>
<dbReference type="GO" id="GO:0005886">
    <property type="term" value="C:plasma membrane"/>
    <property type="evidence" value="ECO:0007669"/>
    <property type="project" value="UniProtKB-SubCell"/>
</dbReference>
<feature type="transmembrane region" description="Helical" evidence="9">
    <location>
        <begin position="311"/>
        <end position="331"/>
    </location>
</feature>
<evidence type="ECO:0000256" key="2">
    <source>
        <dbReference type="ARBA" id="ARBA00009261"/>
    </source>
</evidence>
<dbReference type="GO" id="GO:0005283">
    <property type="term" value="F:amino acid:sodium symporter activity"/>
    <property type="evidence" value="ECO:0007669"/>
    <property type="project" value="InterPro"/>
</dbReference>
<evidence type="ECO:0000256" key="4">
    <source>
        <dbReference type="ARBA" id="ARBA00022475"/>
    </source>
</evidence>
<dbReference type="FunFam" id="1.20.1740.10:FF:000004">
    <property type="entry name" value="Sodium:alanine symporter family protein"/>
    <property type="match status" value="1"/>
</dbReference>
<keyword evidence="4" id="KW-1003">Cell membrane</keyword>
<evidence type="ECO:0000256" key="9">
    <source>
        <dbReference type="RuleBase" id="RU363064"/>
    </source>
</evidence>
<feature type="transmembrane region" description="Helical" evidence="9">
    <location>
        <begin position="94"/>
        <end position="115"/>
    </location>
</feature>
<dbReference type="InterPro" id="IPR001463">
    <property type="entry name" value="Na/Ala_symport"/>
</dbReference>
<evidence type="ECO:0000256" key="5">
    <source>
        <dbReference type="ARBA" id="ARBA00022692"/>
    </source>
</evidence>
<gene>
    <name evidence="10" type="ORF">NLF92_01715</name>
</gene>
<comment type="subcellular location">
    <subcellularLocation>
        <location evidence="9">Cell inner membrane</location>
        <topology evidence="9">Multi-pass membrane protein</topology>
    </subcellularLocation>
    <subcellularLocation>
        <location evidence="1">Cell membrane</location>
        <topology evidence="1">Multi-pass membrane protein</topology>
    </subcellularLocation>
</comment>
<evidence type="ECO:0000256" key="3">
    <source>
        <dbReference type="ARBA" id="ARBA00022448"/>
    </source>
</evidence>
<organism evidence="10 11">
    <name type="scientific">Opacimonas viscosa</name>
    <dbReference type="NCBI Taxonomy" id="2961944"/>
    <lineage>
        <taxon>Bacteria</taxon>
        <taxon>Pseudomonadati</taxon>
        <taxon>Pseudomonadota</taxon>
        <taxon>Gammaproteobacteria</taxon>
        <taxon>Alteromonadales</taxon>
        <taxon>Alteromonadaceae</taxon>
        <taxon>Opacimonas</taxon>
    </lineage>
</organism>
<name>A0AA42BLJ7_9ALTE</name>
<dbReference type="PROSITE" id="PS00873">
    <property type="entry name" value="NA_ALANINE_SYMP"/>
    <property type="match status" value="1"/>
</dbReference>
<evidence type="ECO:0000256" key="7">
    <source>
        <dbReference type="ARBA" id="ARBA00022989"/>
    </source>
</evidence>
<feature type="transmembrane region" description="Helical" evidence="9">
    <location>
        <begin position="187"/>
        <end position="208"/>
    </location>
</feature>
<keyword evidence="11" id="KW-1185">Reference proteome</keyword>
<dbReference type="PANTHER" id="PTHR30330">
    <property type="entry name" value="AGSS FAMILY TRANSPORTER, SODIUM-ALANINE"/>
    <property type="match status" value="1"/>
</dbReference>
<dbReference type="PRINTS" id="PR00175">
    <property type="entry name" value="NAALASMPORT"/>
</dbReference>
<proteinExistence type="inferred from homology"/>
<evidence type="ECO:0000313" key="10">
    <source>
        <dbReference type="EMBL" id="MCP3427657.1"/>
    </source>
</evidence>
<feature type="transmembrane region" description="Helical" evidence="9">
    <location>
        <begin position="30"/>
        <end position="49"/>
    </location>
</feature>
<dbReference type="RefSeq" id="WP_254098203.1">
    <property type="nucleotide sequence ID" value="NZ_JANATA010000001.1"/>
</dbReference>
<accession>A0AA42BLJ7</accession>
<feature type="transmembrane region" description="Helical" evidence="9">
    <location>
        <begin position="155"/>
        <end position="175"/>
    </location>
</feature>
<keyword evidence="3 9" id="KW-0813">Transport</keyword>